<organism evidence="2 3">
    <name type="scientific">Oceanidesulfovibrio indonesiensis</name>
    <dbReference type="NCBI Taxonomy" id="54767"/>
    <lineage>
        <taxon>Bacteria</taxon>
        <taxon>Pseudomonadati</taxon>
        <taxon>Thermodesulfobacteriota</taxon>
        <taxon>Desulfovibrionia</taxon>
        <taxon>Desulfovibrionales</taxon>
        <taxon>Desulfovibrionaceae</taxon>
        <taxon>Oceanidesulfovibrio</taxon>
    </lineage>
</organism>
<dbReference type="AlphaFoldDB" id="A0A7M3MBF4"/>
<dbReference type="InterPro" id="IPR007421">
    <property type="entry name" value="Schlafen_AlbA_2_dom"/>
</dbReference>
<gene>
    <name evidence="2" type="ORF">DPQ33_16765</name>
</gene>
<dbReference type="OrthoDB" id="9798761at2"/>
<evidence type="ECO:0000259" key="1">
    <source>
        <dbReference type="Pfam" id="PF04326"/>
    </source>
</evidence>
<accession>A0A7M3MBF4</accession>
<evidence type="ECO:0000313" key="2">
    <source>
        <dbReference type="EMBL" id="TVM14876.1"/>
    </source>
</evidence>
<dbReference type="Pfam" id="PF04326">
    <property type="entry name" value="SLFN_AlbA_2"/>
    <property type="match status" value="1"/>
</dbReference>
<name>A0A7M3MBF4_9BACT</name>
<evidence type="ECO:0000313" key="3">
    <source>
        <dbReference type="Proteomes" id="UP000448292"/>
    </source>
</evidence>
<reference evidence="2 3" key="1">
    <citation type="submission" date="2018-06" db="EMBL/GenBank/DDBJ databases">
        <title>Complete genome of Desulfovibrio indonesiensis P37SLT.</title>
        <authorList>
            <person name="Crispim J.S."/>
            <person name="Vidigal P.M.P."/>
            <person name="Silva L.C.F."/>
            <person name="Laguardia C.N."/>
            <person name="Araujo L.C."/>
            <person name="Dias R.S."/>
            <person name="Sousa M.P."/>
            <person name="Paula S.O."/>
            <person name="Silva C."/>
        </authorList>
    </citation>
    <scope>NUCLEOTIDE SEQUENCE [LARGE SCALE GENOMIC DNA]</scope>
    <source>
        <strain evidence="2 3">P37SLT</strain>
    </source>
</reference>
<dbReference type="Proteomes" id="UP000448292">
    <property type="component" value="Unassembled WGS sequence"/>
</dbReference>
<keyword evidence="3" id="KW-1185">Reference proteome</keyword>
<proteinExistence type="predicted"/>
<dbReference type="InterPro" id="IPR038461">
    <property type="entry name" value="Schlafen_AlbA_2_dom_sf"/>
</dbReference>
<comment type="caution">
    <text evidence="2">The sequence shown here is derived from an EMBL/GenBank/DDBJ whole genome shotgun (WGS) entry which is preliminary data.</text>
</comment>
<sequence length="415" mass="45714">MPCSRQAMERSCNKAAVLDVVKRDMDYAVYAHGAVLTTPGGAPVASPKLRLLEHIVRDVTTAAPEELTALDFFHCERDVVETDTRTAEARFLHALSVDPVAARRFPGLGASAAPVNISLDTLDPDLPPMLFLYGGLSEALGRATSYLMENGHESALRDFSHFSAVVLQAFRDMPAYRRSPILILAERHGGGALLPFLLLTGRLSESEYANAVLSLEWYHYDGATASQRFRSLRDEARQAREYAEVCRAASREESAGSRVQELIARGECHHVEFKSTLRLNLHSGKNDPNISHASLKTIAAFLNSSGGTLLIGVRDDGSIEGIETDGFPNEDRFGLHLWQLVESTLGGCACPFVSSRYESLDGRVVCSVSCSESPRPVFLQSRKGDEEFWVRVGPSSRQLGVREALDYIKLRFRQD</sequence>
<dbReference type="EMBL" id="QMIE01000020">
    <property type="protein sequence ID" value="TVM14876.1"/>
    <property type="molecule type" value="Genomic_DNA"/>
</dbReference>
<feature type="domain" description="Schlafen AlbA-2" evidence="1">
    <location>
        <begin position="267"/>
        <end position="399"/>
    </location>
</feature>
<protein>
    <recommendedName>
        <fullName evidence="1">Schlafen AlbA-2 domain-containing protein</fullName>
    </recommendedName>
</protein>
<dbReference type="Gene3D" id="3.30.950.30">
    <property type="entry name" value="Schlafen, AAA domain"/>
    <property type="match status" value="1"/>
</dbReference>